<dbReference type="Proteomes" id="UP001152798">
    <property type="component" value="Chromosome 5"/>
</dbReference>
<name>A0A9P0HHH4_NEZVI</name>
<gene>
    <name evidence="1" type="ORF">NEZAVI_LOCUS11385</name>
</gene>
<dbReference type="EMBL" id="OV725081">
    <property type="protein sequence ID" value="CAH1402600.1"/>
    <property type="molecule type" value="Genomic_DNA"/>
</dbReference>
<dbReference type="AlphaFoldDB" id="A0A9P0HHH4"/>
<organism evidence="1 2">
    <name type="scientific">Nezara viridula</name>
    <name type="common">Southern green stink bug</name>
    <name type="synonym">Cimex viridulus</name>
    <dbReference type="NCBI Taxonomy" id="85310"/>
    <lineage>
        <taxon>Eukaryota</taxon>
        <taxon>Metazoa</taxon>
        <taxon>Ecdysozoa</taxon>
        <taxon>Arthropoda</taxon>
        <taxon>Hexapoda</taxon>
        <taxon>Insecta</taxon>
        <taxon>Pterygota</taxon>
        <taxon>Neoptera</taxon>
        <taxon>Paraneoptera</taxon>
        <taxon>Hemiptera</taxon>
        <taxon>Heteroptera</taxon>
        <taxon>Panheteroptera</taxon>
        <taxon>Pentatomomorpha</taxon>
        <taxon>Pentatomoidea</taxon>
        <taxon>Pentatomidae</taxon>
        <taxon>Pentatominae</taxon>
        <taxon>Nezara</taxon>
    </lineage>
</organism>
<protein>
    <submittedName>
        <fullName evidence="1">Uncharacterized protein</fullName>
    </submittedName>
</protein>
<proteinExistence type="predicted"/>
<accession>A0A9P0HHH4</accession>
<evidence type="ECO:0000313" key="1">
    <source>
        <dbReference type="EMBL" id="CAH1402600.1"/>
    </source>
</evidence>
<reference evidence="1" key="1">
    <citation type="submission" date="2022-01" db="EMBL/GenBank/DDBJ databases">
        <authorList>
            <person name="King R."/>
        </authorList>
    </citation>
    <scope>NUCLEOTIDE SEQUENCE</scope>
</reference>
<evidence type="ECO:0000313" key="2">
    <source>
        <dbReference type="Proteomes" id="UP001152798"/>
    </source>
</evidence>
<keyword evidence="2" id="KW-1185">Reference proteome</keyword>
<sequence length="85" mass="9601">MFSQHSERGEEGGGRKRRLLRAYRLFAEINVLQPLDLVNDMQIPPLVKQGLSHLRAYIPLKGNENTIRVSGHRPPPVAIDSVQDC</sequence>